<dbReference type="PANTHER" id="PTHR13966:SF5">
    <property type="entry name" value="ENDONUCLEASE G, MITOCHONDRIAL"/>
    <property type="match status" value="1"/>
</dbReference>
<reference evidence="5 6" key="1">
    <citation type="submission" date="2019-12" db="EMBL/GenBank/DDBJ databases">
        <authorList>
            <person name="Kim Y.S."/>
        </authorList>
    </citation>
    <scope>NUCLEOTIDE SEQUENCE [LARGE SCALE GENOMIC DNA]</scope>
    <source>
        <strain evidence="5 6">MMS17-SY077</strain>
    </source>
</reference>
<dbReference type="GO" id="GO:0046872">
    <property type="term" value="F:metal ion binding"/>
    <property type="evidence" value="ECO:0007669"/>
    <property type="project" value="UniProtKB-KW"/>
</dbReference>
<dbReference type="PANTHER" id="PTHR13966">
    <property type="entry name" value="ENDONUCLEASE RELATED"/>
    <property type="match status" value="1"/>
</dbReference>
<comment type="caution">
    <text evidence="5">The sequence shown here is derived from an EMBL/GenBank/DDBJ whole genome shotgun (WGS) entry which is preliminary data.</text>
</comment>
<keyword evidence="5" id="KW-0255">Endonuclease</keyword>
<dbReference type="InterPro" id="IPR020821">
    <property type="entry name" value="ENPP1-3/EXOG-like_nuc-like"/>
</dbReference>
<dbReference type="EMBL" id="WSTA01000062">
    <property type="protein sequence ID" value="MWB99474.1"/>
    <property type="molecule type" value="Genomic_DNA"/>
</dbReference>
<dbReference type="GO" id="GO:0004519">
    <property type="term" value="F:endonuclease activity"/>
    <property type="evidence" value="ECO:0007669"/>
    <property type="project" value="UniProtKB-KW"/>
</dbReference>
<evidence type="ECO:0000256" key="1">
    <source>
        <dbReference type="PIRSR" id="PIRSR640255-1"/>
    </source>
</evidence>
<name>A0A6I4P6Z4_9MICO</name>
<organism evidence="5 6">
    <name type="scientific">Agromyces seonyuensis</name>
    <dbReference type="NCBI Taxonomy" id="2662446"/>
    <lineage>
        <taxon>Bacteria</taxon>
        <taxon>Bacillati</taxon>
        <taxon>Actinomycetota</taxon>
        <taxon>Actinomycetes</taxon>
        <taxon>Micrococcales</taxon>
        <taxon>Microbacteriaceae</taxon>
        <taxon>Agromyces</taxon>
    </lineage>
</organism>
<dbReference type="AlphaFoldDB" id="A0A6I4P6Z4"/>
<feature type="domain" description="ENPP1-3/EXOG-like endonuclease/phosphodiesterase" evidence="3">
    <location>
        <begin position="37"/>
        <end position="223"/>
    </location>
</feature>
<evidence type="ECO:0000313" key="5">
    <source>
        <dbReference type="EMBL" id="MWB99474.1"/>
    </source>
</evidence>
<keyword evidence="2" id="KW-0479">Metal-binding</keyword>
<proteinExistence type="predicted"/>
<feature type="domain" description="DNA/RNA non-specific endonuclease/pyrophosphatase/phosphodiesterase" evidence="4">
    <location>
        <begin position="36"/>
        <end position="245"/>
    </location>
</feature>
<gene>
    <name evidence="5" type="ORF">GB864_13065</name>
</gene>
<dbReference type="InterPro" id="IPR044925">
    <property type="entry name" value="His-Me_finger_sf"/>
</dbReference>
<evidence type="ECO:0000256" key="2">
    <source>
        <dbReference type="PIRSR" id="PIRSR640255-2"/>
    </source>
</evidence>
<dbReference type="InterPro" id="IPR040255">
    <property type="entry name" value="Non-specific_endonuclease"/>
</dbReference>
<dbReference type="Pfam" id="PF01223">
    <property type="entry name" value="Endonuclease_NS"/>
    <property type="match status" value="1"/>
</dbReference>
<dbReference type="RefSeq" id="WP_160425747.1">
    <property type="nucleotide sequence ID" value="NZ_WSTA01000062.1"/>
</dbReference>
<keyword evidence="6" id="KW-1185">Reference proteome</keyword>
<dbReference type="SMART" id="SM00477">
    <property type="entry name" value="NUC"/>
    <property type="match status" value="1"/>
</dbReference>
<feature type="active site" description="Proton acceptor" evidence="1">
    <location>
        <position position="100"/>
    </location>
</feature>
<dbReference type="InterPro" id="IPR044929">
    <property type="entry name" value="DNA/RNA_non-sp_Endonuclease_sf"/>
</dbReference>
<dbReference type="InterPro" id="IPR001604">
    <property type="entry name" value="Endo_G_ENPP1-like_dom"/>
</dbReference>
<dbReference type="GO" id="GO:0003676">
    <property type="term" value="F:nucleic acid binding"/>
    <property type="evidence" value="ECO:0007669"/>
    <property type="project" value="InterPro"/>
</dbReference>
<dbReference type="Gene3D" id="3.40.570.10">
    <property type="entry name" value="Extracellular Endonuclease, subunit A"/>
    <property type="match status" value="1"/>
</dbReference>
<evidence type="ECO:0000259" key="4">
    <source>
        <dbReference type="SMART" id="SM00892"/>
    </source>
</evidence>
<accession>A0A6I4P6Z4</accession>
<dbReference type="SMART" id="SM00892">
    <property type="entry name" value="Endonuclease_NS"/>
    <property type="match status" value="1"/>
</dbReference>
<evidence type="ECO:0000313" key="6">
    <source>
        <dbReference type="Proteomes" id="UP000438182"/>
    </source>
</evidence>
<keyword evidence="5" id="KW-0540">Nuclease</keyword>
<feature type="binding site" evidence="2">
    <location>
        <position position="134"/>
    </location>
    <ligand>
        <name>Mg(2+)</name>
        <dbReference type="ChEBI" id="CHEBI:18420"/>
        <note>catalytic</note>
    </ligand>
</feature>
<keyword evidence="5" id="KW-0378">Hydrolase</keyword>
<sequence length="266" mass="29410">MTGFDAAFLDDPTPLPTFDAAAQADALDAGGSDWLDYAHFSLSMSVERRMARVVAWNIDGADLDGRIGREGERFHPDPRIPASAQLLNDLYAGNDLDRGHVARRADLLWGEDAAQANTDSFCFTNITPQMNDFNQASRGGLWGRLEEDLLAEAQLGRQRISLFGGPVFGDDDPRYRDVAIPTAFWKLFAYDFDGVPSAQAFVLAQSLDRLGEGLLPLRGWDTFAIGFDELADRTGVRFDAIAGWEVRPDELGIRADREPLDRVVWG</sequence>
<dbReference type="SUPFAM" id="SSF54060">
    <property type="entry name" value="His-Me finger endonucleases"/>
    <property type="match status" value="1"/>
</dbReference>
<dbReference type="Proteomes" id="UP000438182">
    <property type="component" value="Unassembled WGS sequence"/>
</dbReference>
<evidence type="ECO:0000259" key="3">
    <source>
        <dbReference type="SMART" id="SM00477"/>
    </source>
</evidence>
<dbReference type="GO" id="GO:0016787">
    <property type="term" value="F:hydrolase activity"/>
    <property type="evidence" value="ECO:0007669"/>
    <property type="project" value="InterPro"/>
</dbReference>
<protein>
    <submittedName>
        <fullName evidence="5">DNA/RNA non-specific endonuclease</fullName>
    </submittedName>
</protein>